<comment type="caution">
    <text evidence="1">The sequence shown here is derived from an EMBL/GenBank/DDBJ whole genome shotgun (WGS) entry which is preliminary data.</text>
</comment>
<gene>
    <name evidence="1" type="ORF">ACHAW5_002446</name>
</gene>
<protein>
    <recommendedName>
        <fullName evidence="3">Methyltransferase type 11 domain-containing protein</fullName>
    </recommendedName>
</protein>
<reference evidence="1 2" key="1">
    <citation type="submission" date="2024-10" db="EMBL/GenBank/DDBJ databases">
        <title>Updated reference genomes for cyclostephanoid diatoms.</title>
        <authorList>
            <person name="Roberts W.R."/>
            <person name="Alverson A.J."/>
        </authorList>
    </citation>
    <scope>NUCLEOTIDE SEQUENCE [LARGE SCALE GENOMIC DNA]</scope>
    <source>
        <strain evidence="1 2">AJA276-08</strain>
    </source>
</reference>
<evidence type="ECO:0000313" key="2">
    <source>
        <dbReference type="Proteomes" id="UP001530315"/>
    </source>
</evidence>
<proteinExistence type="predicted"/>
<dbReference type="AlphaFoldDB" id="A0ABD3PIJ0"/>
<evidence type="ECO:0008006" key="3">
    <source>
        <dbReference type="Google" id="ProtNLM"/>
    </source>
</evidence>
<dbReference type="Proteomes" id="UP001530315">
    <property type="component" value="Unassembled WGS sequence"/>
</dbReference>
<organism evidence="1 2">
    <name type="scientific">Stephanodiscus triporus</name>
    <dbReference type="NCBI Taxonomy" id="2934178"/>
    <lineage>
        <taxon>Eukaryota</taxon>
        <taxon>Sar</taxon>
        <taxon>Stramenopiles</taxon>
        <taxon>Ochrophyta</taxon>
        <taxon>Bacillariophyta</taxon>
        <taxon>Coscinodiscophyceae</taxon>
        <taxon>Thalassiosirophycidae</taxon>
        <taxon>Stephanodiscales</taxon>
        <taxon>Stephanodiscaceae</taxon>
        <taxon>Stephanodiscus</taxon>
    </lineage>
</organism>
<dbReference type="EMBL" id="JALLAZ020000775">
    <property type="protein sequence ID" value="KAL3787548.1"/>
    <property type="molecule type" value="Genomic_DNA"/>
</dbReference>
<name>A0ABD3PIJ0_9STRA</name>
<accession>A0ABD3PIJ0</accession>
<evidence type="ECO:0000313" key="1">
    <source>
        <dbReference type="EMBL" id="KAL3787548.1"/>
    </source>
</evidence>
<sequence length="250" mass="28455">MIANMFHQTVVELKALKCIERHLESKELCTKNAVNNHVLKRGGWCLTPGNTDSITWNKYTFMLPQHHVPASGRIASELVTFIEQENITSINDFGAGVGQFKHASLSKLPDVEWSSYDGAGNTEEYMQGFVHFADLTLPLELPKADWVVSLEVGEHVPGNYEEMVIHNLHIHNCRGVILSWAVLGQEGHSHVNNHSNDYITSLFKELGYKEDLLLKDKLRNSTDNYFYLQWSSDELIHLPVWFVLARTPLN</sequence>
<keyword evidence="2" id="KW-1185">Reference proteome</keyword>